<name>A0ABP1F5Q7_9FLAO</name>
<dbReference type="RefSeq" id="WP_348737313.1">
    <property type="nucleotide sequence ID" value="NZ_CAXJRC010000007.1"/>
</dbReference>
<dbReference type="Proteomes" id="UP001497602">
    <property type="component" value="Unassembled WGS sequence"/>
</dbReference>
<evidence type="ECO:0000313" key="2">
    <source>
        <dbReference type="Proteomes" id="UP001497602"/>
    </source>
</evidence>
<evidence type="ECO:0008006" key="3">
    <source>
        <dbReference type="Google" id="ProtNLM"/>
    </source>
</evidence>
<dbReference type="EMBL" id="CAXJRC010000007">
    <property type="protein sequence ID" value="CAL2105487.1"/>
    <property type="molecule type" value="Genomic_DNA"/>
</dbReference>
<organism evidence="1 2">
    <name type="scientific">Tenacibaculum vairaonense</name>
    <dbReference type="NCBI Taxonomy" id="3137860"/>
    <lineage>
        <taxon>Bacteria</taxon>
        <taxon>Pseudomonadati</taxon>
        <taxon>Bacteroidota</taxon>
        <taxon>Flavobacteriia</taxon>
        <taxon>Flavobacteriales</taxon>
        <taxon>Flavobacteriaceae</taxon>
        <taxon>Tenacibaculum</taxon>
    </lineage>
</organism>
<accession>A0ABP1F5Q7</accession>
<proteinExistence type="predicted"/>
<sequence>MKKVQGVYFGKNSISITSKEVKQSPTTVKIKEVSGDFGKGKIAPWGSDNKYPQKFLDQVNLNGAASIGLGILKAVHYGSGITFFKNEKDEKGKRKKVIQYIEDYPEINDFWKRNKMPKFWTAEIADLETWNWGAPEFIVSKDFKKITQVRRQKTAWCRKELINPKSGFSENMYINANWEDEETKSEFVSQVASVDSYWSAEEIREYCKSKKIHKFIMPIHYTMMDETYYNKPSWHCIYNNGWLEVSNSIPKYKKALFENQVNLKYIIYIADEYFENEYGDDWEAFDVDKRQKIKEELISAIDDHLAGNASAGRSLYSKKYKTSDGDWVKGIEVEAIDNKLKEGSYLPDAQAANEEIFNALGTDSTLSGGTPGGMGAGSGSDKRIAFTILTALFKPKRETTLEIWELLKAFNGWDQDLQAGFENIVLTTLDKNPNGQKNVTT</sequence>
<gene>
    <name evidence="1" type="ORF">T190115A13A_160020</name>
</gene>
<reference evidence="1 2" key="1">
    <citation type="submission" date="2024-05" db="EMBL/GenBank/DDBJ databases">
        <authorList>
            <person name="Duchaud E."/>
        </authorList>
    </citation>
    <scope>NUCLEOTIDE SEQUENCE [LARGE SCALE GENOMIC DNA]</scope>
    <source>
        <strain evidence="1">Ena-SAMPLE-TAB-13-05-2024-13:56:06:370-140305</strain>
    </source>
</reference>
<keyword evidence="2" id="KW-1185">Reference proteome</keyword>
<evidence type="ECO:0000313" key="1">
    <source>
        <dbReference type="EMBL" id="CAL2105487.1"/>
    </source>
</evidence>
<protein>
    <recommendedName>
        <fullName evidence="3">Phage portal protein</fullName>
    </recommendedName>
</protein>
<comment type="caution">
    <text evidence="1">The sequence shown here is derived from an EMBL/GenBank/DDBJ whole genome shotgun (WGS) entry which is preliminary data.</text>
</comment>